<reference evidence="1 2" key="1">
    <citation type="journal article" date="2019" name="Commun. Biol.">
        <title>The bagworm genome reveals a unique fibroin gene that provides high tensile strength.</title>
        <authorList>
            <person name="Kono N."/>
            <person name="Nakamura H."/>
            <person name="Ohtoshi R."/>
            <person name="Tomita M."/>
            <person name="Numata K."/>
            <person name="Arakawa K."/>
        </authorList>
    </citation>
    <scope>NUCLEOTIDE SEQUENCE [LARGE SCALE GENOMIC DNA]</scope>
</reference>
<gene>
    <name evidence="1" type="ORF">EVAR_36973_1</name>
</gene>
<evidence type="ECO:0000313" key="1">
    <source>
        <dbReference type="EMBL" id="GBP47148.1"/>
    </source>
</evidence>
<dbReference type="Proteomes" id="UP000299102">
    <property type="component" value="Unassembled WGS sequence"/>
</dbReference>
<sequence>MTGRTLSDTDPESTEVKSPQAQYACITDDVGAAAGSSTSILAKHPSYLNAVCVFCIKMHQFTTHRLQKVYRVELRIQHQRASAIKIGLGFQRLLLIPVY</sequence>
<organism evidence="1 2">
    <name type="scientific">Eumeta variegata</name>
    <name type="common">Bagworm moth</name>
    <name type="synonym">Eumeta japonica</name>
    <dbReference type="NCBI Taxonomy" id="151549"/>
    <lineage>
        <taxon>Eukaryota</taxon>
        <taxon>Metazoa</taxon>
        <taxon>Ecdysozoa</taxon>
        <taxon>Arthropoda</taxon>
        <taxon>Hexapoda</taxon>
        <taxon>Insecta</taxon>
        <taxon>Pterygota</taxon>
        <taxon>Neoptera</taxon>
        <taxon>Endopterygota</taxon>
        <taxon>Lepidoptera</taxon>
        <taxon>Glossata</taxon>
        <taxon>Ditrysia</taxon>
        <taxon>Tineoidea</taxon>
        <taxon>Psychidae</taxon>
        <taxon>Oiketicinae</taxon>
        <taxon>Eumeta</taxon>
    </lineage>
</organism>
<proteinExistence type="predicted"/>
<protein>
    <submittedName>
        <fullName evidence="1">Uncharacterized protein</fullName>
    </submittedName>
</protein>
<dbReference type="AlphaFoldDB" id="A0A4C1W712"/>
<comment type="caution">
    <text evidence="1">The sequence shown here is derived from an EMBL/GenBank/DDBJ whole genome shotgun (WGS) entry which is preliminary data.</text>
</comment>
<dbReference type="EMBL" id="BGZK01000496">
    <property type="protein sequence ID" value="GBP47148.1"/>
    <property type="molecule type" value="Genomic_DNA"/>
</dbReference>
<name>A0A4C1W712_EUMVA</name>
<evidence type="ECO:0000313" key="2">
    <source>
        <dbReference type="Proteomes" id="UP000299102"/>
    </source>
</evidence>
<accession>A0A4C1W712</accession>
<keyword evidence="2" id="KW-1185">Reference proteome</keyword>